<keyword evidence="1" id="KW-0812">Transmembrane</keyword>
<keyword evidence="1" id="KW-1133">Transmembrane helix</keyword>
<reference evidence="2" key="1">
    <citation type="submission" date="2020-05" db="EMBL/GenBank/DDBJ databases">
        <title>Mycena genomes resolve the evolution of fungal bioluminescence.</title>
        <authorList>
            <person name="Tsai I.J."/>
        </authorList>
    </citation>
    <scope>NUCLEOTIDE SEQUENCE</scope>
    <source>
        <strain evidence="2">CCC161011</strain>
    </source>
</reference>
<feature type="transmembrane region" description="Helical" evidence="1">
    <location>
        <begin position="20"/>
        <end position="37"/>
    </location>
</feature>
<dbReference type="AlphaFoldDB" id="A0A8H6WNY8"/>
<name>A0A8H6WNY8_9AGAR</name>
<gene>
    <name evidence="2" type="ORF">MVEN_02650600</name>
</gene>
<evidence type="ECO:0000313" key="3">
    <source>
        <dbReference type="Proteomes" id="UP000620124"/>
    </source>
</evidence>
<protein>
    <submittedName>
        <fullName evidence="2">Uncharacterized protein</fullName>
    </submittedName>
</protein>
<sequence length="220" mass="24364">MPAFVEDPISSLASALPTNTLVVGLAFGVIAMVIRYMSPLRLTILLKATIDDAWEAYIEAHEMGLISANETETLHILQLQVFAISEETLRNSLSRWAPPRDFLRGRLFVLLRCICEVRTFETHMKILKESHLRNESSLNPRAVFCGDAALVLAVAILGALPESSLNNHHLALPIAVEFFGLLVQSPVLPSFSYMFLSSETNTSVSSLTTCIFTFCYISQC</sequence>
<dbReference type="Proteomes" id="UP000620124">
    <property type="component" value="Unassembled WGS sequence"/>
</dbReference>
<accession>A0A8H6WNY8</accession>
<comment type="caution">
    <text evidence="2">The sequence shown here is derived from an EMBL/GenBank/DDBJ whole genome shotgun (WGS) entry which is preliminary data.</text>
</comment>
<dbReference type="EMBL" id="JACAZI010000069">
    <property type="protein sequence ID" value="KAF7324301.1"/>
    <property type="molecule type" value="Genomic_DNA"/>
</dbReference>
<evidence type="ECO:0000256" key="1">
    <source>
        <dbReference type="SAM" id="Phobius"/>
    </source>
</evidence>
<organism evidence="2 3">
    <name type="scientific">Mycena venus</name>
    <dbReference type="NCBI Taxonomy" id="2733690"/>
    <lineage>
        <taxon>Eukaryota</taxon>
        <taxon>Fungi</taxon>
        <taxon>Dikarya</taxon>
        <taxon>Basidiomycota</taxon>
        <taxon>Agaricomycotina</taxon>
        <taxon>Agaricomycetes</taxon>
        <taxon>Agaricomycetidae</taxon>
        <taxon>Agaricales</taxon>
        <taxon>Marasmiineae</taxon>
        <taxon>Mycenaceae</taxon>
        <taxon>Mycena</taxon>
    </lineage>
</organism>
<proteinExistence type="predicted"/>
<keyword evidence="3" id="KW-1185">Reference proteome</keyword>
<evidence type="ECO:0000313" key="2">
    <source>
        <dbReference type="EMBL" id="KAF7324301.1"/>
    </source>
</evidence>
<keyword evidence="1" id="KW-0472">Membrane</keyword>